<feature type="compositionally biased region" description="Low complexity" evidence="1">
    <location>
        <begin position="488"/>
        <end position="498"/>
    </location>
</feature>
<dbReference type="InterPro" id="IPR031140">
    <property type="entry name" value="IDD1-16"/>
</dbReference>
<protein>
    <submittedName>
        <fullName evidence="3">Protein indeterminate-domain 5, chloroplastic</fullName>
    </submittedName>
</protein>
<reference evidence="3 4" key="1">
    <citation type="journal article" date="2018" name="PLoS Genet.">
        <title>Population sequencing reveals clonal diversity and ancestral inbreeding in the grapevine cultivar Chardonnay.</title>
        <authorList>
            <person name="Roach M.J."/>
            <person name="Johnson D.L."/>
            <person name="Bohlmann J."/>
            <person name="van Vuuren H.J."/>
            <person name="Jones S.J."/>
            <person name="Pretorius I.S."/>
            <person name="Schmidt S.A."/>
            <person name="Borneman A.R."/>
        </authorList>
    </citation>
    <scope>NUCLEOTIDE SEQUENCE [LARGE SCALE GENOMIC DNA]</scope>
    <source>
        <strain evidence="4">cv. Chardonnay</strain>
        <tissue evidence="3">Leaf</tissue>
    </source>
</reference>
<sequence>MEIWGKGSDEGEACLHMVEKIRNKRRRDGERVRPTAVPLDTFLLFLYGLYLKVFRVLEWRFASVEEDHKDRANNCSCIKRLLTMAAPSSSAPFFGTREEEQTQMIQQQSSTPTSSTAPTAAAPQKRKRNLPGTPSKFICEVCNKGFQREQKPTATQKRTQPALEAKAEDYKRSEEEENTARRNGSAISAPSDTPCNPIGKPIPRPVVLGNIDAIVALSSQGSPSHGNLWAYVANNFSLSAPIPNLYSHWKRDSFITHRAFCDALAQESARNPPSLTNMGGHLYGTSQMTLGLSQVGSQIASLHDQNHPSSNILRLDSAGAAKYEHLLPPSNPSFGKPPQPMPSSAFYMPDSNQGYQEHQSHHSLLGNKPFHGLMQFPDHQGNANNSPSAAANLFNLGFFPNNSTSSSISNSNNANNSTTLPPSGFLSPDQFNNGNASGQGTTLFSSSMSDHVGSGLSSLYSTSMQQENLAPHMSATALLQKAAQMGPTTSSNSSSLLRGLGGSSSTGAKSDRQLLSSNFSSLRSQMENENHLQGLMNSLANGNSSIFGGSGHAQENNFGGFNGRGITLEQQHKNTNFSKVDDAKLHQSLGVSMGGSDRLTLDFLGVGGVVRNVGGGFSQREQRHVVEMSSLDSEIKTAAAAQGSRPFGGAKLQ</sequence>
<feature type="compositionally biased region" description="Polar residues" evidence="1">
    <location>
        <begin position="429"/>
        <end position="448"/>
    </location>
</feature>
<dbReference type="PANTHER" id="PTHR10593:SF242">
    <property type="entry name" value="ZINC FINGER PROTEIN, PUTATIVE-RELATED"/>
    <property type="match status" value="1"/>
</dbReference>
<feature type="compositionally biased region" description="Polar residues" evidence="1">
    <location>
        <begin position="181"/>
        <end position="194"/>
    </location>
</feature>
<feature type="compositionally biased region" description="Basic and acidic residues" evidence="1">
    <location>
        <begin position="165"/>
        <end position="180"/>
    </location>
</feature>
<dbReference type="AlphaFoldDB" id="A0A438EJC3"/>
<comment type="caution">
    <text evidence="3">The sequence shown here is derived from an EMBL/GenBank/DDBJ whole genome shotgun (WGS) entry which is preliminary data.</text>
</comment>
<dbReference type="EMBL" id="QGNW01001268">
    <property type="protein sequence ID" value="RVW47790.1"/>
    <property type="molecule type" value="Genomic_DNA"/>
</dbReference>
<feature type="domain" description="BIRD-IDD transcription factor fourth C2HC zinc finger" evidence="2">
    <location>
        <begin position="250"/>
        <end position="277"/>
    </location>
</feature>
<feature type="compositionally biased region" description="Low complexity" evidence="1">
    <location>
        <begin position="405"/>
        <end position="419"/>
    </location>
</feature>
<dbReference type="Proteomes" id="UP000288805">
    <property type="component" value="Unassembled WGS sequence"/>
</dbReference>
<name>A0A438EJC3_VITVI</name>
<dbReference type="Pfam" id="PF22992">
    <property type="entry name" value="C2CH-4th_BIRD-IDD"/>
    <property type="match status" value="1"/>
</dbReference>
<feature type="region of interest" description="Disordered" evidence="1">
    <location>
        <begin position="97"/>
        <end position="132"/>
    </location>
</feature>
<evidence type="ECO:0000313" key="3">
    <source>
        <dbReference type="EMBL" id="RVW47790.1"/>
    </source>
</evidence>
<evidence type="ECO:0000313" key="4">
    <source>
        <dbReference type="Proteomes" id="UP000288805"/>
    </source>
</evidence>
<proteinExistence type="predicted"/>
<feature type="compositionally biased region" description="Low complexity" evidence="1">
    <location>
        <begin position="106"/>
        <end position="123"/>
    </location>
</feature>
<feature type="region of interest" description="Disordered" evidence="1">
    <location>
        <begin position="481"/>
        <end position="513"/>
    </location>
</feature>
<organism evidence="3 4">
    <name type="scientific">Vitis vinifera</name>
    <name type="common">Grape</name>
    <dbReference type="NCBI Taxonomy" id="29760"/>
    <lineage>
        <taxon>Eukaryota</taxon>
        <taxon>Viridiplantae</taxon>
        <taxon>Streptophyta</taxon>
        <taxon>Embryophyta</taxon>
        <taxon>Tracheophyta</taxon>
        <taxon>Spermatophyta</taxon>
        <taxon>Magnoliopsida</taxon>
        <taxon>eudicotyledons</taxon>
        <taxon>Gunneridae</taxon>
        <taxon>Pentapetalae</taxon>
        <taxon>rosids</taxon>
        <taxon>Vitales</taxon>
        <taxon>Vitaceae</taxon>
        <taxon>Viteae</taxon>
        <taxon>Vitis</taxon>
    </lineage>
</organism>
<gene>
    <name evidence="3" type="primary">IDD5_1</name>
    <name evidence="3" type="ORF">CK203_091737</name>
</gene>
<dbReference type="PANTHER" id="PTHR10593">
    <property type="entry name" value="SERINE/THREONINE-PROTEIN KINASE RIO"/>
    <property type="match status" value="1"/>
</dbReference>
<evidence type="ECO:0000259" key="2">
    <source>
        <dbReference type="Pfam" id="PF22992"/>
    </source>
</evidence>
<feature type="region of interest" description="Disordered" evidence="1">
    <location>
        <begin position="405"/>
        <end position="448"/>
    </location>
</feature>
<feature type="region of interest" description="Disordered" evidence="1">
    <location>
        <begin position="149"/>
        <end position="200"/>
    </location>
</feature>
<dbReference type="InterPro" id="IPR055185">
    <property type="entry name" value="C2CH-4th_BIRD-IDD"/>
</dbReference>
<accession>A0A438EJC3</accession>
<evidence type="ECO:0000256" key="1">
    <source>
        <dbReference type="SAM" id="MobiDB-lite"/>
    </source>
</evidence>